<accession>A0ABS3LYE4</accession>
<dbReference type="SUPFAM" id="SSF51735">
    <property type="entry name" value="NAD(P)-binding Rossmann-fold domains"/>
    <property type="match status" value="1"/>
</dbReference>
<dbReference type="InterPro" id="IPR000683">
    <property type="entry name" value="Gfo/Idh/MocA-like_OxRdtase_N"/>
</dbReference>
<dbReference type="InterPro" id="IPR055170">
    <property type="entry name" value="GFO_IDH_MocA-like_dom"/>
</dbReference>
<dbReference type="PANTHER" id="PTHR43708">
    <property type="entry name" value="CONSERVED EXPRESSED OXIDOREDUCTASE (EUROFUNG)"/>
    <property type="match status" value="1"/>
</dbReference>
<reference evidence="3 4" key="1">
    <citation type="submission" date="2021-03" db="EMBL/GenBank/DDBJ databases">
        <title>The complete genome sequence of Acetobacter sacchari TBRC 11175.</title>
        <authorList>
            <person name="Charoenyingcharoen P."/>
            <person name="Yukphan P."/>
        </authorList>
    </citation>
    <scope>NUCLEOTIDE SEQUENCE [LARGE SCALE GENOMIC DNA]</scope>
    <source>
        <strain evidence="3 4">TBRC 11175</strain>
    </source>
</reference>
<dbReference type="Pfam" id="PF01408">
    <property type="entry name" value="GFO_IDH_MocA"/>
    <property type="match status" value="1"/>
</dbReference>
<feature type="domain" description="GFO/IDH/MocA-like oxidoreductase" evidence="2">
    <location>
        <begin position="146"/>
        <end position="277"/>
    </location>
</feature>
<dbReference type="PANTHER" id="PTHR43708:SF3">
    <property type="entry name" value="OXIDOREDUCTASE"/>
    <property type="match status" value="1"/>
</dbReference>
<dbReference type="SUPFAM" id="SSF55347">
    <property type="entry name" value="Glyceraldehyde-3-phosphate dehydrogenase-like, C-terminal domain"/>
    <property type="match status" value="1"/>
</dbReference>
<name>A0ABS3LYE4_9PROT</name>
<sequence length="378" mass="40671">MELQGYQRPLRLGMVGGGQGAFIGAVHRAAARLSGDFDLVAGCFSSNPDRARQSAALIGIAPEWCYVDYRDMARDAVKIGLDAVSVVTPNFLHVPVAQAFAEQGVHVICDKPLAATWDGIDALQATLRRRNVVFVLTHTYSAYPMIRKARRMIVEGALGRIRSVTVEYLQDWLATSIEDAGNKQAEWRTDPSKGGRGGAVGDIGTHAFHLAEYVSGQHCESLLAMTASPVGNRAVNDDARMLLKFANGATGSLWCSQVTLGARNALTLRVCGEKGALSWAQETPNQLVVADTGGCERLMRRGEQPGEGSLPTGHPEGFYEAFAQLYRDAASLIRSEDLTPSSETEAGEISGLDAGVRGMRFIDATLTSAEKGNIWVEM</sequence>
<dbReference type="Proteomes" id="UP000664771">
    <property type="component" value="Unassembled WGS sequence"/>
</dbReference>
<dbReference type="Pfam" id="PF22725">
    <property type="entry name" value="GFO_IDH_MocA_C3"/>
    <property type="match status" value="1"/>
</dbReference>
<evidence type="ECO:0000313" key="3">
    <source>
        <dbReference type="EMBL" id="MBO1360934.1"/>
    </source>
</evidence>
<evidence type="ECO:0000259" key="1">
    <source>
        <dbReference type="Pfam" id="PF01408"/>
    </source>
</evidence>
<evidence type="ECO:0000313" key="4">
    <source>
        <dbReference type="Proteomes" id="UP000664771"/>
    </source>
</evidence>
<feature type="domain" description="Gfo/Idh/MocA-like oxidoreductase N-terminal" evidence="1">
    <location>
        <begin position="11"/>
        <end position="136"/>
    </location>
</feature>
<dbReference type="EMBL" id="JAFVMF010000015">
    <property type="protein sequence ID" value="MBO1360934.1"/>
    <property type="molecule type" value="Genomic_DNA"/>
</dbReference>
<dbReference type="Gene3D" id="3.40.50.720">
    <property type="entry name" value="NAD(P)-binding Rossmann-like Domain"/>
    <property type="match status" value="1"/>
</dbReference>
<dbReference type="InterPro" id="IPR036291">
    <property type="entry name" value="NAD(P)-bd_dom_sf"/>
</dbReference>
<gene>
    <name evidence="3" type="ORF">J2D73_14175</name>
</gene>
<evidence type="ECO:0000259" key="2">
    <source>
        <dbReference type="Pfam" id="PF22725"/>
    </source>
</evidence>
<dbReference type="RefSeq" id="WP_207882308.1">
    <property type="nucleotide sequence ID" value="NZ_JAFVMF010000015.1"/>
</dbReference>
<organism evidence="3 4">
    <name type="scientific">Acetobacter sacchari</name>
    <dbReference type="NCBI Taxonomy" id="2661687"/>
    <lineage>
        <taxon>Bacteria</taxon>
        <taxon>Pseudomonadati</taxon>
        <taxon>Pseudomonadota</taxon>
        <taxon>Alphaproteobacteria</taxon>
        <taxon>Acetobacterales</taxon>
        <taxon>Acetobacteraceae</taxon>
        <taxon>Acetobacter</taxon>
    </lineage>
</organism>
<keyword evidence="4" id="KW-1185">Reference proteome</keyword>
<comment type="caution">
    <text evidence="3">The sequence shown here is derived from an EMBL/GenBank/DDBJ whole genome shotgun (WGS) entry which is preliminary data.</text>
</comment>
<dbReference type="Gene3D" id="3.30.360.10">
    <property type="entry name" value="Dihydrodipicolinate Reductase, domain 2"/>
    <property type="match status" value="1"/>
</dbReference>
<proteinExistence type="predicted"/>
<protein>
    <submittedName>
        <fullName evidence="3">Gfo/Idh/MocA family oxidoreductase</fullName>
    </submittedName>
</protein>
<dbReference type="InterPro" id="IPR051317">
    <property type="entry name" value="Gfo/Idh/MocA_oxidoreduct"/>
</dbReference>